<dbReference type="Pfam" id="PF10722">
    <property type="entry name" value="YbjN"/>
    <property type="match status" value="1"/>
</dbReference>
<name>A0A0G3H3J0_9CORY</name>
<evidence type="ECO:0000313" key="1">
    <source>
        <dbReference type="EMBL" id="AKK06398.1"/>
    </source>
</evidence>
<keyword evidence="2" id="KW-1185">Reference proteome</keyword>
<organism evidence="1 2">
    <name type="scientific">Corynebacterium mustelae</name>
    <dbReference type="NCBI Taxonomy" id="571915"/>
    <lineage>
        <taxon>Bacteria</taxon>
        <taxon>Bacillati</taxon>
        <taxon>Actinomycetota</taxon>
        <taxon>Actinomycetes</taxon>
        <taxon>Mycobacteriales</taxon>
        <taxon>Corynebacteriaceae</taxon>
        <taxon>Corynebacterium</taxon>
    </lineage>
</organism>
<dbReference type="EMBL" id="CP011542">
    <property type="protein sequence ID" value="AKK06398.1"/>
    <property type="molecule type" value="Genomic_DNA"/>
</dbReference>
<sequence length="326" mass="36389">MAHNNHIDSNSEACHPSHVDSYAVRQAIEALGYTYRTASDLTEDAETTDIAYSFWPHHHVAFRFDVHNTRMLHINGDMYGRLDLSAVGSVAKTTDEWNAERVGPTVYFTIADDTSIHVHFRTSLAVTEPTSATQLQSFIRTALESTTMAVEVFLHKHPDLGQAPANSGNHFPRIDKHHQSTDELPTPLTVSRIIDCLNDIEIDIANSTDVSATTWINDILMGFYVETGPSLLVKGQWDPGCDPERDYMKLALICNQWNENHPETKSFCVTDFNGLQLRVEYIADCGAGCTNGQLMLNLRLAIHCILAAIDHISVEFQGFCAVSWPE</sequence>
<evidence type="ECO:0000313" key="2">
    <source>
        <dbReference type="Proteomes" id="UP000035199"/>
    </source>
</evidence>
<dbReference type="Proteomes" id="UP000035199">
    <property type="component" value="Chromosome"/>
</dbReference>
<dbReference type="RefSeq" id="WP_047262434.1">
    <property type="nucleotide sequence ID" value="NZ_CP011542.1"/>
</dbReference>
<proteinExistence type="predicted"/>
<dbReference type="AlphaFoldDB" id="A0A0G3H3J0"/>
<reference evidence="1 2" key="1">
    <citation type="journal article" date="2015" name="Genome Announc.">
        <title>Complete Genome Sequence of the Type Strain Corynebacterium mustelae DSM 45274, Isolated from Various Tissues of a Male Ferret with Lethal Sepsis.</title>
        <authorList>
            <person name="Ruckert C."/>
            <person name="Eimer J."/>
            <person name="Winkler A."/>
            <person name="Tauch A."/>
        </authorList>
    </citation>
    <scope>NUCLEOTIDE SEQUENCE [LARGE SCALE GENOMIC DNA]</scope>
    <source>
        <strain evidence="1 2">DSM 45274</strain>
    </source>
</reference>
<dbReference type="STRING" id="571915.CMUST_10410"/>
<dbReference type="PATRIC" id="fig|571915.4.peg.2215"/>
<dbReference type="OrthoDB" id="4420706at2"/>
<gene>
    <name evidence="1" type="ORF">CMUST_10410</name>
</gene>
<dbReference type="KEGG" id="cmv:CMUST_10410"/>
<protein>
    <submittedName>
        <fullName evidence="1">Putative bacterial sensory transduction regulator</fullName>
    </submittedName>
</protein>
<accession>A0A0G3H3J0</accession>
<reference evidence="2" key="2">
    <citation type="submission" date="2015-05" db="EMBL/GenBank/DDBJ databases">
        <title>Complete genome sequence of Corynebacterium mustelae DSM 45274, isolated from various tissues of a male ferret with lethal sepsis.</title>
        <authorList>
            <person name="Ruckert C."/>
            <person name="Albersmeier A."/>
            <person name="Winkler A."/>
            <person name="Tauch A."/>
        </authorList>
    </citation>
    <scope>NUCLEOTIDE SEQUENCE [LARGE SCALE GENOMIC DNA]</scope>
    <source>
        <strain evidence="2">DSM 45274</strain>
    </source>
</reference>
<dbReference type="InterPro" id="IPR019660">
    <property type="entry name" value="Put_sensory_transdc_reg_YbjN"/>
</dbReference>